<dbReference type="OrthoDB" id="6132182at2759"/>
<dbReference type="InterPro" id="IPR050316">
    <property type="entry name" value="Tyrosinase/Hemocyanin"/>
</dbReference>
<evidence type="ECO:0000259" key="5">
    <source>
        <dbReference type="PROSITE" id="PS00498"/>
    </source>
</evidence>
<dbReference type="PANTHER" id="PTHR11474:SF126">
    <property type="entry name" value="TYROSINASE-LIKE PROTEIN TYR-1-RELATED"/>
    <property type="match status" value="1"/>
</dbReference>
<dbReference type="InterPro" id="IPR002227">
    <property type="entry name" value="Tyrosinase_Cu-bd"/>
</dbReference>
<accession>A0A182YW94</accession>
<dbReference type="PROSITE" id="PS00497">
    <property type="entry name" value="TYROSINASE_1"/>
    <property type="match status" value="1"/>
</dbReference>
<gene>
    <name evidence="6" type="primary">106054522</name>
</gene>
<organism evidence="6 7">
    <name type="scientific">Biomphalaria glabrata</name>
    <name type="common">Bloodfluke planorb</name>
    <name type="synonym">Freshwater snail</name>
    <dbReference type="NCBI Taxonomy" id="6526"/>
    <lineage>
        <taxon>Eukaryota</taxon>
        <taxon>Metazoa</taxon>
        <taxon>Spiralia</taxon>
        <taxon>Lophotrochozoa</taxon>
        <taxon>Mollusca</taxon>
        <taxon>Gastropoda</taxon>
        <taxon>Heterobranchia</taxon>
        <taxon>Euthyneura</taxon>
        <taxon>Panpulmonata</taxon>
        <taxon>Hygrophila</taxon>
        <taxon>Lymnaeoidea</taxon>
        <taxon>Planorbidae</taxon>
        <taxon>Biomphalaria</taxon>
    </lineage>
</organism>
<dbReference type="SUPFAM" id="SSF48056">
    <property type="entry name" value="Di-copper centre-containing domain"/>
    <property type="match status" value="1"/>
</dbReference>
<evidence type="ECO:0000259" key="4">
    <source>
        <dbReference type="PROSITE" id="PS00497"/>
    </source>
</evidence>
<dbReference type="AlphaFoldDB" id="A0A182YW94"/>
<sequence>MEVAALPLLLVLALSSIHLSRAKIWQIDIPDNLEECYKRVKDVDVETYVGSLHSWQCEHALINSSLTSTATADADAYIKSLRDIAIKSTGRNTRQITSRCVRKEYRMLTTEERTRYHNAVVALKRDTSVRPNKFDAIANIHTGQTNLIAHGGAGFLGWHRIFLLIYETALRQVDPRICLPYWDSSLEGQLARPLESSLWTPDFFGTPRGPVVDGPFAGWRLPTGVQLIRNAGVDGDLLTPQIISNILTRRRYEEVVQTSASPQYDIELQHGTAHMYVGGVMTRLDTAAFDPIFFMHHAFIDYIFEMFRNRLRSIGVNPAQYPRSNSNFRHEPTATTGFGSYTQEYGYSDALASRTTYEPVPTCSARSPTCGVGSSLVCEVSTGRCLPALRSPRSKRQSSDKVPDTCNVERNYAIPNQNDYCCEDKCDIKEWVMIPVKIVNMRPPRFRKYKSFPVKDGVVMEMNDIYSPKLYEDTKRYISDKQSNLKTYSRCEEDNSVGQIFLYSHGMNYAGYYKESTIVDQKLTVSVSMGYIGVKKPADGAISKAIVRAHDSCGRVCHVACRDKEAREYSICSGAIAVNNERPLMYGNKFDEALLNIFEYSPDSPLPKFKVDNLFLTFYCDYRSDYPFANLPSKKK</sequence>
<dbReference type="VEuPathDB" id="VectorBase:BGLB001152"/>
<dbReference type="GO" id="GO:0016491">
    <property type="term" value="F:oxidoreductase activity"/>
    <property type="evidence" value="ECO:0007669"/>
    <property type="project" value="InterPro"/>
</dbReference>
<dbReference type="RefSeq" id="XP_013065863.2">
    <property type="nucleotide sequence ID" value="XM_013210409.2"/>
</dbReference>
<feature type="domain" description="Tyrosinase copper-binding" evidence="4">
    <location>
        <begin position="150"/>
        <end position="167"/>
    </location>
</feature>
<feature type="chain" id="PRO_5008507010" description="Tyrosinase copper-binding domain-containing protein" evidence="3">
    <location>
        <begin position="23"/>
        <end position="636"/>
    </location>
</feature>
<dbReference type="InterPro" id="IPR008922">
    <property type="entry name" value="Di-copper_centre_dom_sf"/>
</dbReference>
<evidence type="ECO:0000256" key="1">
    <source>
        <dbReference type="ARBA" id="ARBA00022723"/>
    </source>
</evidence>
<proteinExistence type="predicted"/>
<dbReference type="Pfam" id="PF00264">
    <property type="entry name" value="Tyrosinase"/>
    <property type="match status" value="1"/>
</dbReference>
<dbReference type="STRING" id="6526.A0A182YW94"/>
<dbReference type="PANTHER" id="PTHR11474">
    <property type="entry name" value="TYROSINASE FAMILY MEMBER"/>
    <property type="match status" value="1"/>
</dbReference>
<evidence type="ECO:0000256" key="2">
    <source>
        <dbReference type="ARBA" id="ARBA00023008"/>
    </source>
</evidence>
<dbReference type="VEuPathDB" id="VectorBase:BGLAX_039325"/>
<feature type="domain" description="Tyrosinase copper-binding" evidence="5">
    <location>
        <begin position="290"/>
        <end position="301"/>
    </location>
</feature>
<name>A0A182YW94_BIOGL</name>
<keyword evidence="3" id="KW-0732">Signal</keyword>
<dbReference type="EnsemblMetazoa" id="BGLB001152-RB">
    <property type="protein sequence ID" value="BGLB001152-PB"/>
    <property type="gene ID" value="BGLB001152"/>
</dbReference>
<dbReference type="KEGG" id="bgt:106054522"/>
<evidence type="ECO:0000313" key="6">
    <source>
        <dbReference type="EnsemblMetazoa" id="BGLB001152-PB"/>
    </source>
</evidence>
<evidence type="ECO:0000313" key="7">
    <source>
        <dbReference type="Proteomes" id="UP000076420"/>
    </source>
</evidence>
<feature type="signal peptide" evidence="3">
    <location>
        <begin position="1"/>
        <end position="22"/>
    </location>
</feature>
<reference evidence="6" key="1">
    <citation type="submission" date="2020-05" db="UniProtKB">
        <authorList>
            <consortium name="EnsemblMetazoa"/>
        </authorList>
    </citation>
    <scope>IDENTIFICATION</scope>
    <source>
        <strain evidence="6">BB02</strain>
    </source>
</reference>
<keyword evidence="1" id="KW-0479">Metal-binding</keyword>
<dbReference type="EnsemblMetazoa" id="BGLB001152-RA">
    <property type="protein sequence ID" value="BGLB001152-PA"/>
    <property type="gene ID" value="BGLB001152"/>
</dbReference>
<dbReference type="Gene3D" id="1.10.1280.10">
    <property type="entry name" value="Di-copper center containing domain from catechol oxidase"/>
    <property type="match status" value="1"/>
</dbReference>
<keyword evidence="2" id="KW-0186">Copper</keyword>
<dbReference type="Proteomes" id="UP000076420">
    <property type="component" value="Unassembled WGS sequence"/>
</dbReference>
<protein>
    <recommendedName>
        <fullName evidence="4 5">Tyrosinase copper-binding domain-containing protein</fullName>
    </recommendedName>
</protein>
<dbReference type="PROSITE" id="PS00498">
    <property type="entry name" value="TYROSINASE_2"/>
    <property type="match status" value="1"/>
</dbReference>
<evidence type="ECO:0000256" key="3">
    <source>
        <dbReference type="SAM" id="SignalP"/>
    </source>
</evidence>
<dbReference type="PRINTS" id="PR00092">
    <property type="entry name" value="TYROSINASE"/>
</dbReference>
<dbReference type="GO" id="GO:0046872">
    <property type="term" value="F:metal ion binding"/>
    <property type="evidence" value="ECO:0007669"/>
    <property type="project" value="UniProtKB-KW"/>
</dbReference>